<dbReference type="KEGG" id="dps:DP2161"/>
<keyword evidence="3" id="KW-1185">Reference proteome</keyword>
<organism evidence="2 3">
    <name type="scientific">Desulfotalea psychrophila (strain LSv54 / DSM 12343)</name>
    <dbReference type="NCBI Taxonomy" id="177439"/>
    <lineage>
        <taxon>Bacteria</taxon>
        <taxon>Pseudomonadati</taxon>
        <taxon>Thermodesulfobacteriota</taxon>
        <taxon>Desulfobulbia</taxon>
        <taxon>Desulfobulbales</taxon>
        <taxon>Desulfocapsaceae</taxon>
        <taxon>Desulfotalea</taxon>
    </lineage>
</organism>
<name>Q6AL85_DESPS</name>
<dbReference type="InterPro" id="IPR019302">
    <property type="entry name" value="CAP12/PCTIR_TIR_dom"/>
</dbReference>
<evidence type="ECO:0000313" key="2">
    <source>
        <dbReference type="EMBL" id="CAG36890.1"/>
    </source>
</evidence>
<dbReference type="Pfam" id="PF10137">
    <property type="entry name" value="CAP12-PCTIR_TIR"/>
    <property type="match status" value="1"/>
</dbReference>
<dbReference type="EMBL" id="CR522870">
    <property type="protein sequence ID" value="CAG36890.1"/>
    <property type="molecule type" value="Genomic_DNA"/>
</dbReference>
<dbReference type="AlphaFoldDB" id="Q6AL85"/>
<proteinExistence type="predicted"/>
<dbReference type="HOGENOM" id="CLU_1076578_0_0_7"/>
<evidence type="ECO:0000259" key="1">
    <source>
        <dbReference type="Pfam" id="PF10137"/>
    </source>
</evidence>
<dbReference type="GO" id="GO:0050135">
    <property type="term" value="F:NADP+ nucleosidase activity"/>
    <property type="evidence" value="ECO:0007669"/>
    <property type="project" value="InterPro"/>
</dbReference>
<dbReference type="eggNOG" id="COG4271">
    <property type="taxonomic scope" value="Bacteria"/>
</dbReference>
<evidence type="ECO:0000313" key="3">
    <source>
        <dbReference type="Proteomes" id="UP000000602"/>
    </source>
</evidence>
<dbReference type="OrthoDB" id="5497289at2"/>
<reference evidence="3" key="1">
    <citation type="journal article" date="2004" name="Environ. Microbiol.">
        <title>The genome of Desulfotalea psychrophila, a sulfate-reducing bacterium from permanently cold Arctic sediments.</title>
        <authorList>
            <person name="Rabus R."/>
            <person name="Ruepp A."/>
            <person name="Frickey T."/>
            <person name="Rattei T."/>
            <person name="Fartmann B."/>
            <person name="Stark M."/>
            <person name="Bauer M."/>
            <person name="Zibat A."/>
            <person name="Lombardot T."/>
            <person name="Becker I."/>
            <person name="Amann J."/>
            <person name="Gellner K."/>
            <person name="Teeling H."/>
            <person name="Leuschner W.D."/>
            <person name="Gloeckner F.-O."/>
            <person name="Lupas A.N."/>
            <person name="Amann R."/>
            <person name="Klenk H.-P."/>
        </authorList>
    </citation>
    <scope>NUCLEOTIDE SEQUENCE [LARGE SCALE GENOMIC DNA]</scope>
    <source>
        <strain evidence="3">DSM 12343 / LSv54</strain>
    </source>
</reference>
<dbReference type="Proteomes" id="UP000000602">
    <property type="component" value="Chromosome"/>
</dbReference>
<feature type="domain" description="CD-NTase-associated protein 12/Pycsar effector protein TIR" evidence="1">
    <location>
        <begin position="128"/>
        <end position="240"/>
    </location>
</feature>
<protein>
    <recommendedName>
        <fullName evidence="1">CD-NTase-associated protein 12/Pycsar effector protein TIR domain-containing protein</fullName>
    </recommendedName>
</protein>
<gene>
    <name evidence="2" type="ordered locus">DP2161</name>
</gene>
<dbReference type="RefSeq" id="WP_011189402.1">
    <property type="nucleotide sequence ID" value="NC_006138.1"/>
</dbReference>
<accession>Q6AL85</accession>
<sequence>MQKNKTYRNVRFRTDALKEAYKKLSEFAVQNELEIDCVILSVEHDDSEWHYDTQDEFFSDYRKYQNSASFRHWCNKLSVHVNVSPTYTVIEVSSSDRAFIYSIFEIFEKYATEDYVTPSPELEENLTVFIGHGGSSQWRDLKDHLQDKHNIKIEAYETGARAGHTIRDILEDMVNNSTFALLVMTAEDEQDTGQLRARQNVIHEIGLFQGRLGFNRAIVLMENSTEEFSNIAGVQQIRYSNITETFGEVLATIKREFN</sequence>